<name>A0A0E9PGN6_ANGAN</name>
<dbReference type="EMBL" id="GBXM01105145">
    <property type="protein sequence ID" value="JAH03432.1"/>
    <property type="molecule type" value="Transcribed_RNA"/>
</dbReference>
<dbReference type="AlphaFoldDB" id="A0A0E9PGN6"/>
<evidence type="ECO:0000313" key="1">
    <source>
        <dbReference type="EMBL" id="JAH03432.1"/>
    </source>
</evidence>
<sequence length="35" mass="3920">MLLGSTIIPFEKNKVLLLAPFYDLCFPTVVFSSSQ</sequence>
<reference evidence="1" key="2">
    <citation type="journal article" date="2015" name="Fish Shellfish Immunol.">
        <title>Early steps in the European eel (Anguilla anguilla)-Vibrio vulnificus interaction in the gills: Role of the RtxA13 toxin.</title>
        <authorList>
            <person name="Callol A."/>
            <person name="Pajuelo D."/>
            <person name="Ebbesson L."/>
            <person name="Teles M."/>
            <person name="MacKenzie S."/>
            <person name="Amaro C."/>
        </authorList>
    </citation>
    <scope>NUCLEOTIDE SEQUENCE</scope>
</reference>
<accession>A0A0E9PGN6</accession>
<proteinExistence type="predicted"/>
<protein>
    <submittedName>
        <fullName evidence="1">Uncharacterized protein</fullName>
    </submittedName>
</protein>
<organism evidence="1">
    <name type="scientific">Anguilla anguilla</name>
    <name type="common">European freshwater eel</name>
    <name type="synonym">Muraena anguilla</name>
    <dbReference type="NCBI Taxonomy" id="7936"/>
    <lineage>
        <taxon>Eukaryota</taxon>
        <taxon>Metazoa</taxon>
        <taxon>Chordata</taxon>
        <taxon>Craniata</taxon>
        <taxon>Vertebrata</taxon>
        <taxon>Euteleostomi</taxon>
        <taxon>Actinopterygii</taxon>
        <taxon>Neopterygii</taxon>
        <taxon>Teleostei</taxon>
        <taxon>Anguilliformes</taxon>
        <taxon>Anguillidae</taxon>
        <taxon>Anguilla</taxon>
    </lineage>
</organism>
<reference evidence="1" key="1">
    <citation type="submission" date="2014-11" db="EMBL/GenBank/DDBJ databases">
        <authorList>
            <person name="Amaro Gonzalez C."/>
        </authorList>
    </citation>
    <scope>NUCLEOTIDE SEQUENCE</scope>
</reference>